<evidence type="ECO:0000256" key="2">
    <source>
        <dbReference type="ARBA" id="ARBA00022452"/>
    </source>
</evidence>
<keyword evidence="25" id="KW-1185">Reference proteome</keyword>
<evidence type="ECO:0000313" key="13">
    <source>
        <dbReference type="EMBL" id="QBY44791.1"/>
    </source>
</evidence>
<evidence type="ECO:0000313" key="22">
    <source>
        <dbReference type="EMBL" id="WGM07440.1"/>
    </source>
</evidence>
<dbReference type="GO" id="GO:0009279">
    <property type="term" value="C:cell outer membrane"/>
    <property type="evidence" value="ECO:0007669"/>
    <property type="project" value="UniProtKB-SubCell"/>
</dbReference>
<dbReference type="Proteomes" id="UP000295134">
    <property type="component" value="Chromosome"/>
</dbReference>
<gene>
    <name evidence="9" type="primary">ail_6</name>
    <name evidence="13" type="synonym">ail_10</name>
    <name evidence="8" type="synonym">ail_2</name>
    <name evidence="10" type="synonym">ail_7</name>
    <name evidence="11" type="synonym">ail_8</name>
    <name evidence="12" type="synonym">ail_9</name>
    <name evidence="8" type="ORF">ArsFIN_13730</name>
    <name evidence="9" type="ORF">ArsFIN_20270</name>
    <name evidence="10" type="ORF">ArsFIN_22170</name>
    <name evidence="11" type="ORF">ArsFIN_27720</name>
    <name evidence="12" type="ORF">ArsFIN_28550</name>
    <name evidence="13" type="ORF">ArsFIN_33770</name>
    <name evidence="15" type="ORF">QE210_01290</name>
    <name evidence="16" type="ORF">QE210_04995</name>
    <name evidence="14" type="ORF">QE210_09820</name>
    <name evidence="21" type="ORF">QE258_06260</name>
    <name evidence="22" type="ORF">QE258_09470</name>
    <name evidence="23" type="ORF">QE258_09960</name>
    <name evidence="17" type="ORF">QE258_12745</name>
    <name evidence="18" type="ORF">QE258_13120</name>
    <name evidence="19" type="ORF">QE258_15630</name>
    <name evidence="20" type="ORF">QE258_16055</name>
</gene>
<dbReference type="AlphaFoldDB" id="A0A4P7KXS5"/>
<keyword evidence="5" id="KW-0472">Membrane</keyword>
<dbReference type="EMBL" id="CP038613">
    <property type="protein sequence ID" value="QBY43649.1"/>
    <property type="molecule type" value="Genomic_DNA"/>
</dbReference>
<dbReference type="Gene3D" id="2.40.160.20">
    <property type="match status" value="1"/>
</dbReference>
<evidence type="ECO:0000313" key="18">
    <source>
        <dbReference type="EMBL" id="WGM04551.1"/>
    </source>
</evidence>
<dbReference type="EMBL" id="CP123523">
    <property type="protein sequence ID" value="WGM07440.1"/>
    <property type="molecule type" value="Genomic_DNA"/>
</dbReference>
<dbReference type="InterPro" id="IPR027385">
    <property type="entry name" value="Beta-barrel_OMP"/>
</dbReference>
<dbReference type="PANTHER" id="PTHR35892:SF2">
    <property type="entry name" value="OUTER MEMBRANE PROTEIN PAGN"/>
    <property type="match status" value="1"/>
</dbReference>
<evidence type="ECO:0000256" key="4">
    <source>
        <dbReference type="ARBA" id="ARBA00022729"/>
    </source>
</evidence>
<protein>
    <submittedName>
        <fullName evidence="14">Ail/Lom family outer membrane beta-barrel protein</fullName>
    </submittedName>
    <submittedName>
        <fullName evidence="9">Attachment invasion locus protein</fullName>
    </submittedName>
</protein>
<dbReference type="EMBL" id="CP123504">
    <property type="protein sequence ID" value="WGM01792.1"/>
    <property type="molecule type" value="Genomic_DNA"/>
</dbReference>
<dbReference type="InterPro" id="IPR011250">
    <property type="entry name" value="OMP/PagP_B-barrel"/>
</dbReference>
<dbReference type="KEGG" id="ans:ArsFIN_28550"/>
<dbReference type="PANTHER" id="PTHR35892">
    <property type="entry name" value="OUTER MEMBRANE PROTEIN PAGN-RELATED"/>
    <property type="match status" value="1"/>
</dbReference>
<proteinExistence type="predicted"/>
<evidence type="ECO:0000313" key="17">
    <source>
        <dbReference type="EMBL" id="WGM04492.1"/>
    </source>
</evidence>
<dbReference type="KEGG" id="ans:ArsFIN_27720"/>
<feature type="signal peptide" evidence="6">
    <location>
        <begin position="1"/>
        <end position="23"/>
    </location>
</feature>
<evidence type="ECO:0000313" key="16">
    <source>
        <dbReference type="EMBL" id="WGM02452.1"/>
    </source>
</evidence>
<evidence type="ECO:0000313" key="25">
    <source>
        <dbReference type="Proteomes" id="UP001177592"/>
    </source>
</evidence>
<reference evidence="14" key="2">
    <citation type="submission" date="2023-04" db="EMBL/GenBank/DDBJ databases">
        <title>Genome dynamics across the evolutionary transition to endosymbiosis.</title>
        <authorList>
            <person name="Siozios S."/>
            <person name="Nadal-Jimenez P."/>
            <person name="Azagi T."/>
            <person name="Sprong H."/>
            <person name="Frost C.L."/>
            <person name="Parratt S.R."/>
            <person name="Taylor G."/>
            <person name="Brettell L."/>
            <person name="Lew K.C."/>
            <person name="Croft L."/>
            <person name="King K.C."/>
            <person name="Brockhurst M.A."/>
            <person name="Hypsa V."/>
            <person name="Novakova E."/>
            <person name="Darby A.C."/>
            <person name="Hurst G.D.D."/>
        </authorList>
    </citation>
    <scope>NUCLEOTIDE SEQUENCE</scope>
    <source>
        <strain evidence="17">ANv_CAN</strain>
        <strain evidence="14">APv</strain>
    </source>
</reference>
<dbReference type="EMBL" id="CP123523">
    <property type="protein sequence ID" value="WGM04551.1"/>
    <property type="molecule type" value="Genomic_DNA"/>
</dbReference>
<dbReference type="EMBL" id="CP038613">
    <property type="protein sequence ID" value="QBY44271.1"/>
    <property type="molecule type" value="Genomic_DNA"/>
</dbReference>
<evidence type="ECO:0000313" key="15">
    <source>
        <dbReference type="EMBL" id="WGM01792.1"/>
    </source>
</evidence>
<dbReference type="Proteomes" id="UP001177592">
    <property type="component" value="Chromosome"/>
</dbReference>
<evidence type="ECO:0000313" key="24">
    <source>
        <dbReference type="Proteomes" id="UP000295134"/>
    </source>
</evidence>
<dbReference type="EMBL" id="CP123523">
    <property type="protein sequence ID" value="WGM05067.1"/>
    <property type="molecule type" value="Genomic_DNA"/>
</dbReference>
<evidence type="ECO:0000313" key="19">
    <source>
        <dbReference type="EMBL" id="WGM04995.1"/>
    </source>
</evidence>
<dbReference type="KEGG" id="ans:ArsFIN_22170"/>
<dbReference type="Proteomes" id="UP001177595">
    <property type="component" value="Chromosome"/>
</dbReference>
<name>A0A4P7KXS5_9GAMM</name>
<dbReference type="EMBL" id="CP038613">
    <property type="protein sequence ID" value="QBY43460.1"/>
    <property type="molecule type" value="Genomic_DNA"/>
</dbReference>
<sequence>MKKILLISSIASILTFIAFSANAEGNNTLSMGYAQSNIKVSVGDVNFDLNDSAKGFNIKARHEFNDNWGVMGSFAYTHKGYYFSDYSTVDIDYYSLSVGPAYRFNEYMSAYGLIGIAHGKAKVKTFNDSESGSESRLVGGVGLQFNPVENIAIDASYEYTRFGDFKVGTWMLGAGFRF</sequence>
<dbReference type="EMBL" id="CP123504">
    <property type="protein sequence ID" value="WGM02452.1"/>
    <property type="molecule type" value="Genomic_DNA"/>
</dbReference>
<evidence type="ECO:0000313" key="12">
    <source>
        <dbReference type="EMBL" id="QBY44271.1"/>
    </source>
</evidence>
<reference evidence="9 24" key="1">
    <citation type="submission" date="2019-03" db="EMBL/GenBank/DDBJ databases">
        <title>Long-read sequencing reveals hyperdense prophage content in a complex bacterial symbiont genome.</title>
        <authorList>
            <person name="Frost C.L."/>
            <person name="Siozios S."/>
            <person name="Nadal-Jimenez P."/>
            <person name="Brockhurst M.A."/>
            <person name="King K.C."/>
            <person name="Darby A.C."/>
            <person name="Hurst G.D.D."/>
        </authorList>
    </citation>
    <scope>NUCLEOTIDE SEQUENCE [LARGE SCALE GENOMIC DNA]</scope>
    <source>
        <strain evidence="9 24">FIN</strain>
    </source>
</reference>
<dbReference type="EMBL" id="CP123523">
    <property type="protein sequence ID" value="WGM07527.1"/>
    <property type="molecule type" value="Genomic_DNA"/>
</dbReference>
<dbReference type="EMBL" id="CP123504">
    <property type="protein sequence ID" value="WGM00190.1"/>
    <property type="molecule type" value="Genomic_DNA"/>
</dbReference>
<dbReference type="EMBL" id="CP038613">
    <property type="protein sequence ID" value="QBY44195.1"/>
    <property type="molecule type" value="Genomic_DNA"/>
</dbReference>
<dbReference type="SUPFAM" id="SSF56925">
    <property type="entry name" value="OMPA-like"/>
    <property type="match status" value="1"/>
</dbReference>
<evidence type="ECO:0000313" key="11">
    <source>
        <dbReference type="EMBL" id="QBY44195.1"/>
    </source>
</evidence>
<dbReference type="InterPro" id="IPR051723">
    <property type="entry name" value="Bact_OM_Invasion-Related"/>
</dbReference>
<keyword evidence="3" id="KW-0812">Transmembrane</keyword>
<keyword evidence="2" id="KW-1134">Transmembrane beta strand</keyword>
<keyword evidence="4 6" id="KW-0732">Signal</keyword>
<dbReference type="RefSeq" id="WP_135677590.1">
    <property type="nucleotide sequence ID" value="NZ_CP038613.1"/>
</dbReference>
<feature type="chain" id="PRO_5044607055" evidence="6">
    <location>
        <begin position="24"/>
        <end position="178"/>
    </location>
</feature>
<evidence type="ECO:0000256" key="3">
    <source>
        <dbReference type="ARBA" id="ARBA00022692"/>
    </source>
</evidence>
<comment type="subcellular location">
    <subcellularLocation>
        <location evidence="1">Cell outer membrane</location>
        <topology evidence="1">Multi-pass membrane protein</topology>
    </subcellularLocation>
</comment>
<feature type="domain" description="Outer membrane protein beta-barrel" evidence="7">
    <location>
        <begin position="14"/>
        <end position="178"/>
    </location>
</feature>
<evidence type="ECO:0000313" key="8">
    <source>
        <dbReference type="EMBL" id="QBY42813.1"/>
    </source>
</evidence>
<accession>A0A4P7KXS5</accession>
<dbReference type="EMBL" id="CP123523">
    <property type="protein sequence ID" value="WGM04995.1"/>
    <property type="molecule type" value="Genomic_DNA"/>
</dbReference>
<evidence type="ECO:0000256" key="6">
    <source>
        <dbReference type="SAM" id="SignalP"/>
    </source>
</evidence>
<dbReference type="EMBL" id="CP123523">
    <property type="protein sequence ID" value="WGM04492.1"/>
    <property type="molecule type" value="Genomic_DNA"/>
</dbReference>
<dbReference type="KEGG" id="ans:ArsFIN_13730"/>
<organism evidence="9 24">
    <name type="scientific">Arsenophonus nasoniae</name>
    <name type="common">son-killer infecting Nasonia vitripennis</name>
    <dbReference type="NCBI Taxonomy" id="638"/>
    <lineage>
        <taxon>Bacteria</taxon>
        <taxon>Pseudomonadati</taxon>
        <taxon>Pseudomonadota</taxon>
        <taxon>Gammaproteobacteria</taxon>
        <taxon>Enterobacterales</taxon>
        <taxon>Morganellaceae</taxon>
        <taxon>Arsenophonus</taxon>
    </lineage>
</organism>
<evidence type="ECO:0000259" key="7">
    <source>
        <dbReference type="Pfam" id="PF13505"/>
    </source>
</evidence>
<dbReference type="PRINTS" id="PR00316">
    <property type="entry name" value="ENTEROVIROMP"/>
</dbReference>
<dbReference type="EMBL" id="CP123523">
    <property type="protein sequence ID" value="WGM06884.1"/>
    <property type="molecule type" value="Genomic_DNA"/>
</dbReference>
<evidence type="ECO:0000313" key="9">
    <source>
        <dbReference type="EMBL" id="QBY43460.1"/>
    </source>
</evidence>
<evidence type="ECO:0000313" key="20">
    <source>
        <dbReference type="EMBL" id="WGM05067.1"/>
    </source>
</evidence>
<evidence type="ECO:0000256" key="5">
    <source>
        <dbReference type="ARBA" id="ARBA00023136"/>
    </source>
</evidence>
<evidence type="ECO:0000313" key="23">
    <source>
        <dbReference type="EMBL" id="WGM07527.1"/>
    </source>
</evidence>
<dbReference type="GeneID" id="96878316"/>
<evidence type="ECO:0000313" key="14">
    <source>
        <dbReference type="EMBL" id="WGM00190.1"/>
    </source>
</evidence>
<dbReference type="GO" id="GO:0044384">
    <property type="term" value="C:host outer membrane"/>
    <property type="evidence" value="ECO:0007669"/>
    <property type="project" value="InterPro"/>
</dbReference>
<dbReference type="EMBL" id="CP038613">
    <property type="protein sequence ID" value="QBY42813.1"/>
    <property type="molecule type" value="Genomic_DNA"/>
</dbReference>
<dbReference type="EMBL" id="CP038613">
    <property type="protein sequence ID" value="QBY44791.1"/>
    <property type="molecule type" value="Genomic_DNA"/>
</dbReference>
<evidence type="ECO:0000256" key="1">
    <source>
        <dbReference type="ARBA" id="ARBA00004571"/>
    </source>
</evidence>
<evidence type="ECO:0000313" key="21">
    <source>
        <dbReference type="EMBL" id="WGM06884.1"/>
    </source>
</evidence>
<evidence type="ECO:0000313" key="10">
    <source>
        <dbReference type="EMBL" id="QBY43649.1"/>
    </source>
</evidence>
<dbReference type="InterPro" id="IPR000758">
    <property type="entry name" value="Enterovir_OMP"/>
</dbReference>
<dbReference type="KEGG" id="ans:ArsFIN_33770"/>
<dbReference type="Pfam" id="PF13505">
    <property type="entry name" value="OMP_b-brl"/>
    <property type="match status" value="1"/>
</dbReference>
<dbReference type="KEGG" id="ans:ArsFIN_20270"/>